<dbReference type="OrthoDB" id="8546435at2"/>
<gene>
    <name evidence="2" type="ORF">SAMN03097708_00690</name>
</gene>
<proteinExistence type="predicted"/>
<feature type="transmembrane region" description="Helical" evidence="1">
    <location>
        <begin position="43"/>
        <end position="63"/>
    </location>
</feature>
<evidence type="ECO:0000313" key="3">
    <source>
        <dbReference type="Proteomes" id="UP000199648"/>
    </source>
</evidence>
<keyword evidence="1" id="KW-1133">Transmembrane helix</keyword>
<protein>
    <submittedName>
        <fullName evidence="2">Uncharacterized protein</fullName>
    </submittedName>
</protein>
<accession>A0A1G5PRH2</accession>
<dbReference type="STRING" id="415747.SAMN03097708_00690"/>
<keyword evidence="3" id="KW-1185">Reference proteome</keyword>
<organism evidence="2 3">
    <name type="scientific">Thiohalomonas denitrificans</name>
    <dbReference type="NCBI Taxonomy" id="415747"/>
    <lineage>
        <taxon>Bacteria</taxon>
        <taxon>Pseudomonadati</taxon>
        <taxon>Pseudomonadota</taxon>
        <taxon>Gammaproteobacteria</taxon>
        <taxon>Thiohalomonadales</taxon>
        <taxon>Thiohalomonadaceae</taxon>
        <taxon>Thiohalomonas</taxon>
    </lineage>
</organism>
<dbReference type="Proteomes" id="UP000199648">
    <property type="component" value="Unassembled WGS sequence"/>
</dbReference>
<dbReference type="AlphaFoldDB" id="A0A1G5PRH2"/>
<feature type="transmembrane region" description="Helical" evidence="1">
    <location>
        <begin position="12"/>
        <end position="31"/>
    </location>
</feature>
<reference evidence="2 3" key="1">
    <citation type="submission" date="2016-10" db="EMBL/GenBank/DDBJ databases">
        <authorList>
            <person name="de Groot N.N."/>
        </authorList>
    </citation>
    <scope>NUCLEOTIDE SEQUENCE [LARGE SCALE GENOMIC DNA]</scope>
    <source>
        <strain evidence="2 3">HLD2</strain>
    </source>
</reference>
<keyword evidence="1" id="KW-0812">Transmembrane</keyword>
<name>A0A1G5PRH2_9GAMM</name>
<sequence>MQEQTKPTRGLPFWQRILITIVAMLIASFLFGQIWQAIFNTNIPSFVAGIVGGLFALPVWEALKRMRIDLSRR</sequence>
<keyword evidence="1" id="KW-0472">Membrane</keyword>
<dbReference type="EMBL" id="FMWD01000002">
    <property type="protein sequence ID" value="SCZ52184.1"/>
    <property type="molecule type" value="Genomic_DNA"/>
</dbReference>
<evidence type="ECO:0000256" key="1">
    <source>
        <dbReference type="SAM" id="Phobius"/>
    </source>
</evidence>
<evidence type="ECO:0000313" key="2">
    <source>
        <dbReference type="EMBL" id="SCZ52184.1"/>
    </source>
</evidence>
<dbReference type="RefSeq" id="WP_092992645.1">
    <property type="nucleotide sequence ID" value="NZ_FMWD01000002.1"/>
</dbReference>